<sequence>MNFEHLSLTIENNVAYLQLTRRALHLDMAEELLHAAIHCQHNNDVRAVFIFSEDSLFNAGGDLAFFAAQENLGAALSEMTTYLHGALSVFNNMSAPVIAYVDGTAAGAGFSLCLATDLLIASENASFVMAYTAAGLSPDGSSTYFLPRIVGERRSKELMFSNRKLSATEALDWGIVNQLHSSEDGFEQAKSLAKNLAKGPTQAFASVKFLVKSSSTESLDTQMQLETQHIAANAQGKDGQAGIQAFLNKQQPRFSGEQ</sequence>
<name>A0A7X0JS28_9GAMM</name>
<accession>A0A7X0JS28</accession>
<organism evidence="4 5">
    <name type="scientific">Pseudoteredinibacter isoporae</name>
    <dbReference type="NCBI Taxonomy" id="570281"/>
    <lineage>
        <taxon>Bacteria</taxon>
        <taxon>Pseudomonadati</taxon>
        <taxon>Pseudomonadota</taxon>
        <taxon>Gammaproteobacteria</taxon>
        <taxon>Cellvibrionales</taxon>
        <taxon>Cellvibrionaceae</taxon>
        <taxon>Pseudoteredinibacter</taxon>
    </lineage>
</organism>
<evidence type="ECO:0000313" key="4">
    <source>
        <dbReference type="EMBL" id="MBB6521240.1"/>
    </source>
</evidence>
<dbReference type="InterPro" id="IPR029045">
    <property type="entry name" value="ClpP/crotonase-like_dom_sf"/>
</dbReference>
<protein>
    <submittedName>
        <fullName evidence="4">2-(1,2-epoxy-1,2-dihydrophenyl)acetyl-CoA isomerase</fullName>
        <ecNumber evidence="4">5.3.3.18</ecNumber>
    </submittedName>
</protein>
<dbReference type="CDD" id="cd06558">
    <property type="entry name" value="crotonase-like"/>
    <property type="match status" value="1"/>
</dbReference>
<evidence type="ECO:0000256" key="1">
    <source>
        <dbReference type="ARBA" id="ARBA00005254"/>
    </source>
</evidence>
<gene>
    <name evidence="4" type="ORF">HNR48_001518</name>
</gene>
<dbReference type="InterPro" id="IPR001753">
    <property type="entry name" value="Enoyl-CoA_hydra/iso"/>
</dbReference>
<dbReference type="Proteomes" id="UP000528457">
    <property type="component" value="Unassembled WGS sequence"/>
</dbReference>
<dbReference type="PANTHER" id="PTHR11941">
    <property type="entry name" value="ENOYL-COA HYDRATASE-RELATED"/>
    <property type="match status" value="1"/>
</dbReference>
<dbReference type="Gene3D" id="3.90.226.10">
    <property type="entry name" value="2-enoyl-CoA Hydratase, Chain A, domain 1"/>
    <property type="match status" value="1"/>
</dbReference>
<dbReference type="InParanoid" id="A0A7X0JS28"/>
<dbReference type="AlphaFoldDB" id="A0A7X0JS28"/>
<comment type="similarity">
    <text evidence="1 3">Belongs to the enoyl-CoA hydratase/isomerase family.</text>
</comment>
<dbReference type="PANTHER" id="PTHR11941:SF133">
    <property type="entry name" value="1,2-EPOXYPHENYLACETYL-COA ISOMERASE"/>
    <property type="match status" value="1"/>
</dbReference>
<dbReference type="InterPro" id="IPR014748">
    <property type="entry name" value="Enoyl-CoA_hydra_C"/>
</dbReference>
<dbReference type="GO" id="GO:0016853">
    <property type="term" value="F:isomerase activity"/>
    <property type="evidence" value="ECO:0007669"/>
    <property type="project" value="UniProtKB-KW"/>
</dbReference>
<dbReference type="Gene3D" id="1.10.12.10">
    <property type="entry name" value="Lyase 2-enoyl-coa Hydratase, Chain A, domain 2"/>
    <property type="match status" value="1"/>
</dbReference>
<proteinExistence type="inferred from homology"/>
<dbReference type="EMBL" id="JACHHT010000001">
    <property type="protein sequence ID" value="MBB6521240.1"/>
    <property type="molecule type" value="Genomic_DNA"/>
</dbReference>
<dbReference type="RefSeq" id="WP_166849075.1">
    <property type="nucleotide sequence ID" value="NZ_JAAONY010000001.1"/>
</dbReference>
<keyword evidence="4" id="KW-0413">Isomerase</keyword>
<dbReference type="Pfam" id="PF00378">
    <property type="entry name" value="ECH_1"/>
    <property type="match status" value="1"/>
</dbReference>
<dbReference type="InterPro" id="IPR018376">
    <property type="entry name" value="Enoyl-CoA_hyd/isom_CS"/>
</dbReference>
<dbReference type="GO" id="GO:0006635">
    <property type="term" value="P:fatty acid beta-oxidation"/>
    <property type="evidence" value="ECO:0007669"/>
    <property type="project" value="TreeGrafter"/>
</dbReference>
<keyword evidence="5" id="KW-1185">Reference proteome</keyword>
<evidence type="ECO:0000256" key="2">
    <source>
        <dbReference type="ARBA" id="ARBA00023239"/>
    </source>
</evidence>
<keyword evidence="2" id="KW-0456">Lyase</keyword>
<evidence type="ECO:0000256" key="3">
    <source>
        <dbReference type="RuleBase" id="RU003707"/>
    </source>
</evidence>
<dbReference type="SUPFAM" id="SSF52096">
    <property type="entry name" value="ClpP/crotonase"/>
    <property type="match status" value="1"/>
</dbReference>
<evidence type="ECO:0000313" key="5">
    <source>
        <dbReference type="Proteomes" id="UP000528457"/>
    </source>
</evidence>
<reference evidence="4 5" key="1">
    <citation type="submission" date="2020-08" db="EMBL/GenBank/DDBJ databases">
        <title>Genomic Encyclopedia of Type Strains, Phase IV (KMG-IV): sequencing the most valuable type-strain genomes for metagenomic binning, comparative biology and taxonomic classification.</title>
        <authorList>
            <person name="Goeker M."/>
        </authorList>
    </citation>
    <scope>NUCLEOTIDE SEQUENCE [LARGE SCALE GENOMIC DNA]</scope>
    <source>
        <strain evidence="4 5">DSM 22368</strain>
    </source>
</reference>
<dbReference type="EC" id="5.3.3.18" evidence="4"/>
<dbReference type="GO" id="GO:0016829">
    <property type="term" value="F:lyase activity"/>
    <property type="evidence" value="ECO:0007669"/>
    <property type="project" value="UniProtKB-KW"/>
</dbReference>
<dbReference type="PROSITE" id="PS00166">
    <property type="entry name" value="ENOYL_COA_HYDRATASE"/>
    <property type="match status" value="1"/>
</dbReference>
<comment type="caution">
    <text evidence="4">The sequence shown here is derived from an EMBL/GenBank/DDBJ whole genome shotgun (WGS) entry which is preliminary data.</text>
</comment>